<accession>A0A1G8B687</accession>
<name>A0A1G8B687_9PROT</name>
<evidence type="ECO:0000313" key="2">
    <source>
        <dbReference type="Proteomes" id="UP000217076"/>
    </source>
</evidence>
<protein>
    <submittedName>
        <fullName evidence="1">Rubrerythrin</fullName>
    </submittedName>
</protein>
<dbReference type="EMBL" id="FNCV01000005">
    <property type="protein sequence ID" value="SDH28739.1"/>
    <property type="molecule type" value="Genomic_DNA"/>
</dbReference>
<proteinExistence type="predicted"/>
<dbReference type="InterPro" id="IPR012348">
    <property type="entry name" value="RNR-like"/>
</dbReference>
<organism evidence="1 2">
    <name type="scientific">Roseospirillum parvum</name>
    <dbReference type="NCBI Taxonomy" id="83401"/>
    <lineage>
        <taxon>Bacteria</taxon>
        <taxon>Pseudomonadati</taxon>
        <taxon>Pseudomonadota</taxon>
        <taxon>Alphaproteobacteria</taxon>
        <taxon>Rhodospirillales</taxon>
        <taxon>Rhodospirillaceae</taxon>
        <taxon>Roseospirillum</taxon>
    </lineage>
</organism>
<dbReference type="CDD" id="cd00657">
    <property type="entry name" value="Ferritin_like"/>
    <property type="match status" value="1"/>
</dbReference>
<dbReference type="STRING" id="83401.SAMN05421742_105239"/>
<gene>
    <name evidence="1" type="ORF">SAMN05421742_105239</name>
</gene>
<dbReference type="RefSeq" id="WP_092618974.1">
    <property type="nucleotide sequence ID" value="NZ_FNCV01000005.1"/>
</dbReference>
<dbReference type="InterPro" id="IPR009078">
    <property type="entry name" value="Ferritin-like_SF"/>
</dbReference>
<dbReference type="SUPFAM" id="SSF47240">
    <property type="entry name" value="Ferritin-like"/>
    <property type="match status" value="1"/>
</dbReference>
<sequence length="270" mass="30423">MARWTLDDIDWSTFSVEHVDASVMAVVRAAALVERNGADYARYLKNVFADDPDFLPLIDAWAAEEIQHGDALGRWAELADPGFDYRAAFDRFRAGYALPLEATASVRGSKSGELIARSIVESGTSSFYSALRDATDEPVLKDIAHRVAGDEFRHYKLFMDHARRHLARDRLSLPRRFGVALGRFREADDEELSFAYHCANNPPEAPFDHKASNRAYATRAFRLYRPEHCDRGSNMILKAAGLDPKGRLGWLARRLFWGYVSLKSRAPEAA</sequence>
<reference evidence="2" key="1">
    <citation type="submission" date="2016-10" db="EMBL/GenBank/DDBJ databases">
        <authorList>
            <person name="Varghese N."/>
            <person name="Submissions S."/>
        </authorList>
    </citation>
    <scope>NUCLEOTIDE SEQUENCE [LARGE SCALE GENOMIC DNA]</scope>
    <source>
        <strain evidence="2">930I</strain>
    </source>
</reference>
<dbReference type="OrthoDB" id="581372at2"/>
<keyword evidence="2" id="KW-1185">Reference proteome</keyword>
<dbReference type="Gene3D" id="1.10.620.20">
    <property type="entry name" value="Ribonucleotide Reductase, subunit A"/>
    <property type="match status" value="1"/>
</dbReference>
<dbReference type="AlphaFoldDB" id="A0A1G8B687"/>
<dbReference type="GO" id="GO:0016491">
    <property type="term" value="F:oxidoreductase activity"/>
    <property type="evidence" value="ECO:0007669"/>
    <property type="project" value="InterPro"/>
</dbReference>
<evidence type="ECO:0000313" key="1">
    <source>
        <dbReference type="EMBL" id="SDH28739.1"/>
    </source>
</evidence>
<dbReference type="Proteomes" id="UP000217076">
    <property type="component" value="Unassembled WGS sequence"/>
</dbReference>